<accession>A0A8H3SGC8</accession>
<comment type="caution">
    <text evidence="1">The sequence shown here is derived from an EMBL/GenBank/DDBJ whole genome shotgun (WGS) entry which is preliminary data.</text>
</comment>
<evidence type="ECO:0000313" key="1">
    <source>
        <dbReference type="EMBL" id="GFF59004.1"/>
    </source>
</evidence>
<dbReference type="AlphaFoldDB" id="A0A8H3SGC8"/>
<dbReference type="Proteomes" id="UP000465221">
    <property type="component" value="Unassembled WGS sequence"/>
</dbReference>
<organism evidence="1 2">
    <name type="scientific">Aspergillus udagawae</name>
    <dbReference type="NCBI Taxonomy" id="91492"/>
    <lineage>
        <taxon>Eukaryota</taxon>
        <taxon>Fungi</taxon>
        <taxon>Dikarya</taxon>
        <taxon>Ascomycota</taxon>
        <taxon>Pezizomycotina</taxon>
        <taxon>Eurotiomycetes</taxon>
        <taxon>Eurotiomycetidae</taxon>
        <taxon>Eurotiales</taxon>
        <taxon>Aspergillaceae</taxon>
        <taxon>Aspergillus</taxon>
        <taxon>Aspergillus subgen. Fumigati</taxon>
    </lineage>
</organism>
<dbReference type="EMBL" id="BLKC01000196">
    <property type="protein sequence ID" value="GFF59004.1"/>
    <property type="molecule type" value="Genomic_DNA"/>
</dbReference>
<sequence length="81" mass="9254">MGATKPRNTPLIPASKRTRRLCTYLADAPEFDKSVRLKEEANGALGAAKMTFEDADKHDTLETHQYQRQQQLRKSHKLKDT</sequence>
<gene>
    <name evidence="1" type="ORF">IFM46972_11266</name>
</gene>
<reference evidence="1 2" key="1">
    <citation type="submission" date="2020-01" db="EMBL/GenBank/DDBJ databases">
        <title>Draft genome sequence of Aspergillus udagawae IFM 46972.</title>
        <authorList>
            <person name="Takahashi H."/>
            <person name="Yaguchi T."/>
        </authorList>
    </citation>
    <scope>NUCLEOTIDE SEQUENCE [LARGE SCALE GENOMIC DNA]</scope>
    <source>
        <strain evidence="1 2">IFM 46972</strain>
    </source>
</reference>
<name>A0A8H3SGC8_9EURO</name>
<evidence type="ECO:0000313" key="2">
    <source>
        <dbReference type="Proteomes" id="UP000465221"/>
    </source>
</evidence>
<protein>
    <submittedName>
        <fullName evidence="1">Uncharacterized protein</fullName>
    </submittedName>
</protein>
<proteinExistence type="predicted"/>